<evidence type="ECO:0000259" key="3">
    <source>
        <dbReference type="Pfam" id="PF16344"/>
    </source>
</evidence>
<organism evidence="4 5">
    <name type="scientific">Parapedobacter deserti</name>
    <dbReference type="NCBI Taxonomy" id="1912957"/>
    <lineage>
        <taxon>Bacteria</taxon>
        <taxon>Pseudomonadati</taxon>
        <taxon>Bacteroidota</taxon>
        <taxon>Sphingobacteriia</taxon>
        <taxon>Sphingobacteriales</taxon>
        <taxon>Sphingobacteriaceae</taxon>
        <taxon>Parapedobacter</taxon>
    </lineage>
</organism>
<feature type="domain" description="Protein FecR C-terminal" evidence="3">
    <location>
        <begin position="263"/>
        <end position="330"/>
    </location>
</feature>
<evidence type="ECO:0000256" key="1">
    <source>
        <dbReference type="SAM" id="Phobius"/>
    </source>
</evidence>
<feature type="transmembrane region" description="Helical" evidence="1">
    <location>
        <begin position="85"/>
        <end position="106"/>
    </location>
</feature>
<evidence type="ECO:0000259" key="2">
    <source>
        <dbReference type="Pfam" id="PF04773"/>
    </source>
</evidence>
<dbReference type="Pfam" id="PF04773">
    <property type="entry name" value="FecR"/>
    <property type="match status" value="1"/>
</dbReference>
<keyword evidence="1" id="KW-1133">Transmembrane helix</keyword>
<proteinExistence type="predicted"/>
<dbReference type="Gene3D" id="3.55.50.30">
    <property type="match status" value="1"/>
</dbReference>
<dbReference type="Proteomes" id="UP001595526">
    <property type="component" value="Unassembled WGS sequence"/>
</dbReference>
<accession>A0ABV7JGJ2</accession>
<dbReference type="EMBL" id="JBHRTA010000016">
    <property type="protein sequence ID" value="MFC3197131.1"/>
    <property type="molecule type" value="Genomic_DNA"/>
</dbReference>
<feature type="domain" description="FecR protein" evidence="2">
    <location>
        <begin position="125"/>
        <end position="216"/>
    </location>
</feature>
<dbReference type="Pfam" id="PF16344">
    <property type="entry name" value="FecR_C"/>
    <property type="match status" value="1"/>
</dbReference>
<comment type="caution">
    <text evidence="4">The sequence shown here is derived from an EMBL/GenBank/DDBJ whole genome shotgun (WGS) entry which is preliminary data.</text>
</comment>
<gene>
    <name evidence="4" type="ORF">ACFOET_05875</name>
</gene>
<dbReference type="PANTHER" id="PTHR30273">
    <property type="entry name" value="PERIPLASMIC SIGNAL SENSOR AND SIGMA FACTOR ACTIVATOR FECR-RELATED"/>
    <property type="match status" value="1"/>
</dbReference>
<evidence type="ECO:0000313" key="4">
    <source>
        <dbReference type="EMBL" id="MFC3197131.1"/>
    </source>
</evidence>
<keyword evidence="1" id="KW-0472">Membrane</keyword>
<sequence>MKKHIRYLFQQYLHNRASRQELEAFFHIINSARYDRELAALLKETYETLKREFPSLTYIDADGRLNFLQTGEPRTTKRLSTRKRVWIGSAAAAVILAASIGIGHLAPRLTTPQGRETVQVIRQAASDENKVIQLSDGTTVWLNSSSKLEYPQHFERGKPREVSLIGEAYFEVERAEEWPFIVHAAEVKTSVLGTAFNVKAYPGSAAVTVAVKHGKVAVSKSGEPLAVLKDNQELRIPLATQDHPVLERQLSSKVAGNWKAGYLDYEDETIATVIADLERFYGIQVTLEDQSLADEEITISLRRDSRPEYAISILCRLIDKQYVKQENMYIIH</sequence>
<keyword evidence="1" id="KW-0812">Transmembrane</keyword>
<dbReference type="InterPro" id="IPR006860">
    <property type="entry name" value="FecR"/>
</dbReference>
<dbReference type="Gene3D" id="2.60.120.1440">
    <property type="match status" value="1"/>
</dbReference>
<dbReference type="PIRSF" id="PIRSF018266">
    <property type="entry name" value="FecR"/>
    <property type="match status" value="1"/>
</dbReference>
<keyword evidence="5" id="KW-1185">Reference proteome</keyword>
<dbReference type="RefSeq" id="WP_379020528.1">
    <property type="nucleotide sequence ID" value="NZ_JBHRTA010000016.1"/>
</dbReference>
<evidence type="ECO:0000313" key="5">
    <source>
        <dbReference type="Proteomes" id="UP001595526"/>
    </source>
</evidence>
<dbReference type="PANTHER" id="PTHR30273:SF2">
    <property type="entry name" value="PROTEIN FECR"/>
    <property type="match status" value="1"/>
</dbReference>
<reference evidence="5" key="1">
    <citation type="journal article" date="2019" name="Int. J. Syst. Evol. Microbiol.">
        <title>The Global Catalogue of Microorganisms (GCM) 10K type strain sequencing project: providing services to taxonomists for standard genome sequencing and annotation.</title>
        <authorList>
            <consortium name="The Broad Institute Genomics Platform"/>
            <consortium name="The Broad Institute Genome Sequencing Center for Infectious Disease"/>
            <person name="Wu L."/>
            <person name="Ma J."/>
        </authorList>
    </citation>
    <scope>NUCLEOTIDE SEQUENCE [LARGE SCALE GENOMIC DNA]</scope>
    <source>
        <strain evidence="5">KCTC 52416</strain>
    </source>
</reference>
<dbReference type="InterPro" id="IPR032508">
    <property type="entry name" value="FecR_C"/>
</dbReference>
<dbReference type="InterPro" id="IPR012373">
    <property type="entry name" value="Ferrdict_sens_TM"/>
</dbReference>
<protein>
    <submittedName>
        <fullName evidence="4">FecR family protein</fullName>
    </submittedName>
</protein>
<name>A0ABV7JGJ2_9SPHI</name>